<keyword evidence="8" id="KW-1185">Reference proteome</keyword>
<evidence type="ECO:0000256" key="3">
    <source>
        <dbReference type="ARBA" id="ARBA00022801"/>
    </source>
</evidence>
<name>A0A226D3P2_FOLCA</name>
<evidence type="ECO:0000256" key="4">
    <source>
        <dbReference type="ARBA" id="ARBA00023180"/>
    </source>
</evidence>
<keyword evidence="3 5" id="KW-0378">Hydrolase</keyword>
<dbReference type="GO" id="GO:0052689">
    <property type="term" value="F:carboxylic ester hydrolase activity"/>
    <property type="evidence" value="ECO:0007669"/>
    <property type="project" value="UniProtKB-KW"/>
</dbReference>
<protein>
    <recommendedName>
        <fullName evidence="5">Carboxylic ester hydrolase</fullName>
        <ecNumber evidence="5">3.1.1.-</ecNumber>
    </recommendedName>
</protein>
<accession>A0A226D3P2</accession>
<sequence length="585" mass="65486">MLFSIGHHRVTFLVCSALLSLSQGEQTVEKVVLETSQGKLLGVRSLSRAGKPYLSFKGIPYGEIVTRFEPAILASSWEGIKDGSKPGNMCPQFSRATQTVVGEEDCLFLNVFVPERAIKNNYVLEEDRVLLPVVVFIHGGAYQFGTGSDYGGGYFVDEDTILVTMNYRLGAIGFLSTGDDVIQGNAGLKDQSLALRWIQEHILSFGGDKGRVTLMGTSAGGASVSFQVLSPYSSGLFHGAQTISGSVLNSWSLHPNPVKSTEELAEILDCPTQPTSALAECLRLTDFKKIMSVRLAKWNVDPLCQFSPVVETLRPGESISDVFLAEQPLKLLEEGRFNKVPVITGVTKDEGLLFHAAGIMKNPELQRNMNEDWNTVAPITLLYDHHAPPEQLVDISRRIRGYYFGGGTIGRETFKNLTNLYSDRYFNHGVKKAALLMAKWTPVYPFILGFQGEWSILNLYYGDVYKEPLGVSHGDDMRLIFNSARFPEIPLGSEMELFSKQVVRLYASFAKTGNLMDAMTSWKTTWLPIGIEEVKRSRMKWFYMDVNPKMILEPFTERVDFWDKIEAQFANLRMENENIVERNEL</sequence>
<proteinExistence type="inferred from homology"/>
<dbReference type="PROSITE" id="PS00122">
    <property type="entry name" value="CARBOXYLESTERASE_B_1"/>
    <property type="match status" value="1"/>
</dbReference>
<dbReference type="InterPro" id="IPR019819">
    <property type="entry name" value="Carboxylesterase_B_CS"/>
</dbReference>
<dbReference type="Pfam" id="PF00135">
    <property type="entry name" value="COesterase"/>
    <property type="match status" value="1"/>
</dbReference>
<dbReference type="OMA" id="RNMNEDW"/>
<evidence type="ECO:0000259" key="6">
    <source>
        <dbReference type="Pfam" id="PF00135"/>
    </source>
</evidence>
<organism evidence="7 8">
    <name type="scientific">Folsomia candida</name>
    <name type="common">Springtail</name>
    <dbReference type="NCBI Taxonomy" id="158441"/>
    <lineage>
        <taxon>Eukaryota</taxon>
        <taxon>Metazoa</taxon>
        <taxon>Ecdysozoa</taxon>
        <taxon>Arthropoda</taxon>
        <taxon>Hexapoda</taxon>
        <taxon>Collembola</taxon>
        <taxon>Entomobryomorpha</taxon>
        <taxon>Isotomoidea</taxon>
        <taxon>Isotomidae</taxon>
        <taxon>Proisotominae</taxon>
        <taxon>Folsomia</taxon>
    </lineage>
</organism>
<dbReference type="EMBL" id="LNIX01000038">
    <property type="protein sequence ID" value="OXA39484.1"/>
    <property type="molecule type" value="Genomic_DNA"/>
</dbReference>
<comment type="caution">
    <text evidence="7">The sequence shown here is derived from an EMBL/GenBank/DDBJ whole genome shotgun (WGS) entry which is preliminary data.</text>
</comment>
<gene>
    <name evidence="7" type="ORF">Fcan01_25808</name>
</gene>
<evidence type="ECO:0000313" key="8">
    <source>
        <dbReference type="Proteomes" id="UP000198287"/>
    </source>
</evidence>
<dbReference type="Gene3D" id="3.40.50.1820">
    <property type="entry name" value="alpha/beta hydrolase"/>
    <property type="match status" value="1"/>
</dbReference>
<reference evidence="7 8" key="1">
    <citation type="submission" date="2015-12" db="EMBL/GenBank/DDBJ databases">
        <title>The genome of Folsomia candida.</title>
        <authorList>
            <person name="Faddeeva A."/>
            <person name="Derks M.F."/>
            <person name="Anvar Y."/>
            <person name="Smit S."/>
            <person name="Van Straalen N."/>
            <person name="Roelofs D."/>
        </authorList>
    </citation>
    <scope>NUCLEOTIDE SEQUENCE [LARGE SCALE GENOMIC DNA]</scope>
    <source>
        <strain evidence="7 8">VU population</strain>
        <tissue evidence="7">Whole body</tissue>
    </source>
</reference>
<dbReference type="PROSITE" id="PS00941">
    <property type="entry name" value="CARBOXYLESTERASE_B_2"/>
    <property type="match status" value="1"/>
</dbReference>
<evidence type="ECO:0000256" key="5">
    <source>
        <dbReference type="RuleBase" id="RU361235"/>
    </source>
</evidence>
<feature type="domain" description="Carboxylesterase type B" evidence="6">
    <location>
        <begin position="31"/>
        <end position="562"/>
    </location>
</feature>
<evidence type="ECO:0000256" key="1">
    <source>
        <dbReference type="ARBA" id="ARBA00005964"/>
    </source>
</evidence>
<dbReference type="Proteomes" id="UP000198287">
    <property type="component" value="Unassembled WGS sequence"/>
</dbReference>
<feature type="signal peptide" evidence="5">
    <location>
        <begin position="1"/>
        <end position="24"/>
    </location>
</feature>
<evidence type="ECO:0000256" key="2">
    <source>
        <dbReference type="ARBA" id="ARBA00022487"/>
    </source>
</evidence>
<keyword evidence="2" id="KW-0719">Serine esterase</keyword>
<dbReference type="InterPro" id="IPR029058">
    <property type="entry name" value="AB_hydrolase_fold"/>
</dbReference>
<dbReference type="OrthoDB" id="19653at2759"/>
<dbReference type="InterPro" id="IPR050309">
    <property type="entry name" value="Type-B_Carboxylest/Lipase"/>
</dbReference>
<feature type="chain" id="PRO_5011822887" description="Carboxylic ester hydrolase" evidence="5">
    <location>
        <begin position="25"/>
        <end position="585"/>
    </location>
</feature>
<evidence type="ECO:0000313" key="7">
    <source>
        <dbReference type="EMBL" id="OXA39484.1"/>
    </source>
</evidence>
<dbReference type="PANTHER" id="PTHR11559">
    <property type="entry name" value="CARBOXYLESTERASE"/>
    <property type="match status" value="1"/>
</dbReference>
<keyword evidence="4" id="KW-0325">Glycoprotein</keyword>
<keyword evidence="5" id="KW-0732">Signal</keyword>
<comment type="similarity">
    <text evidence="1 5">Belongs to the type-B carboxylesterase/lipase family.</text>
</comment>
<dbReference type="AlphaFoldDB" id="A0A226D3P2"/>
<dbReference type="EC" id="3.1.1.-" evidence="5"/>
<dbReference type="SUPFAM" id="SSF53474">
    <property type="entry name" value="alpha/beta-Hydrolases"/>
    <property type="match status" value="1"/>
</dbReference>
<dbReference type="InterPro" id="IPR002018">
    <property type="entry name" value="CarbesteraseB"/>
</dbReference>
<dbReference type="InterPro" id="IPR019826">
    <property type="entry name" value="Carboxylesterase_B_AS"/>
</dbReference>